<evidence type="ECO:0000256" key="4">
    <source>
        <dbReference type="ARBA" id="ARBA00022729"/>
    </source>
</evidence>
<gene>
    <name evidence="5" type="ORF">GS398_07910</name>
</gene>
<keyword evidence="6" id="KW-1185">Reference proteome</keyword>
<dbReference type="Pfam" id="PF01547">
    <property type="entry name" value="SBP_bac_1"/>
    <property type="match status" value="1"/>
</dbReference>
<dbReference type="PANTHER" id="PTHR43649:SF34">
    <property type="entry name" value="ABC TRANSPORTER PERIPLASMIC-BINDING PROTEIN YCJN-RELATED"/>
    <property type="match status" value="1"/>
</dbReference>
<evidence type="ECO:0000256" key="3">
    <source>
        <dbReference type="ARBA" id="ARBA00022448"/>
    </source>
</evidence>
<comment type="similarity">
    <text evidence="2">Belongs to the bacterial solute-binding protein 1 family.</text>
</comment>
<dbReference type="Proteomes" id="UP000451233">
    <property type="component" value="Unassembled WGS sequence"/>
</dbReference>
<dbReference type="AlphaFoldDB" id="A0A7K1XW64"/>
<evidence type="ECO:0000256" key="1">
    <source>
        <dbReference type="ARBA" id="ARBA00004418"/>
    </source>
</evidence>
<comment type="subcellular location">
    <subcellularLocation>
        <location evidence="1">Periplasm</location>
    </subcellularLocation>
</comment>
<dbReference type="PANTHER" id="PTHR43649">
    <property type="entry name" value="ARABINOSE-BINDING PROTEIN-RELATED"/>
    <property type="match status" value="1"/>
</dbReference>
<dbReference type="InterPro" id="IPR006059">
    <property type="entry name" value="SBP"/>
</dbReference>
<evidence type="ECO:0000313" key="5">
    <source>
        <dbReference type="EMBL" id="MXV15222.1"/>
    </source>
</evidence>
<protein>
    <submittedName>
        <fullName evidence="5">Extracellular solute-binding protein</fullName>
    </submittedName>
</protein>
<evidence type="ECO:0000313" key="6">
    <source>
        <dbReference type="Proteomes" id="UP000451233"/>
    </source>
</evidence>
<keyword evidence="3" id="KW-0813">Transport</keyword>
<comment type="caution">
    <text evidence="5">The sequence shown here is derived from an EMBL/GenBank/DDBJ whole genome shotgun (WGS) entry which is preliminary data.</text>
</comment>
<dbReference type="SUPFAM" id="SSF53850">
    <property type="entry name" value="Periplasmic binding protein-like II"/>
    <property type="match status" value="1"/>
</dbReference>
<sequence length="414" mass="46129">MSLQQSDHFRIAVRKFGPFETMLQKTWDEYCSHSGCRLAGELVALDLHPLHQTLLTDGGLKNGDWDVAHISTDWLYEAYNSGSLEDLAPYLGNVPPEDFPHGWSESLLGLQQFGGTIGALPFHDGPECLIYRKDLFGDPREQEIFFKLYGKKLAPPVTWEEFRDIARFFNRPGEQRYGAVFACFPDGHNTVFDFSLQVWTRGGSLVNRLGQIDIDTPEAAEGLKFYRDMVNDVSAVHPGSAGFDSVAAGAAFARGEAAMMVNWFGFASVCEVSETSQVKGKVDITNVPAAMPHETASLNVYWLYAIGSGSRHKQTAYDFIRFALSKTNDRLLTLEGGIGCRISTWTDPEINQLIPYYHKLEELHRHARTLPLKDNWNAIAAVIDEVVLEATGTQKPINQLLARGQGKILSLNKA</sequence>
<proteinExistence type="inferred from homology"/>
<dbReference type="EMBL" id="WVHS01000002">
    <property type="protein sequence ID" value="MXV15222.1"/>
    <property type="molecule type" value="Genomic_DNA"/>
</dbReference>
<evidence type="ECO:0000256" key="2">
    <source>
        <dbReference type="ARBA" id="ARBA00008520"/>
    </source>
</evidence>
<organism evidence="5 6">
    <name type="scientific">Hufsiella ginkgonis</name>
    <dbReference type="NCBI Taxonomy" id="2695274"/>
    <lineage>
        <taxon>Bacteria</taxon>
        <taxon>Pseudomonadati</taxon>
        <taxon>Bacteroidota</taxon>
        <taxon>Sphingobacteriia</taxon>
        <taxon>Sphingobacteriales</taxon>
        <taxon>Sphingobacteriaceae</taxon>
        <taxon>Hufsiella</taxon>
    </lineage>
</organism>
<dbReference type="RefSeq" id="WP_160906227.1">
    <property type="nucleotide sequence ID" value="NZ_WVHS01000002.1"/>
</dbReference>
<keyword evidence="4" id="KW-0732">Signal</keyword>
<accession>A0A7K1XW64</accession>
<name>A0A7K1XW64_9SPHI</name>
<reference evidence="5 6" key="1">
    <citation type="submission" date="2019-11" db="EMBL/GenBank/DDBJ databases">
        <title>Pedobacter sp. HMF7056 Genome sequencing and assembly.</title>
        <authorList>
            <person name="Kang H."/>
            <person name="Kim H."/>
            <person name="Joh K."/>
        </authorList>
    </citation>
    <scope>NUCLEOTIDE SEQUENCE [LARGE SCALE GENOMIC DNA]</scope>
    <source>
        <strain evidence="5 6">HMF7056</strain>
    </source>
</reference>
<dbReference type="GO" id="GO:0042597">
    <property type="term" value="C:periplasmic space"/>
    <property type="evidence" value="ECO:0007669"/>
    <property type="project" value="UniProtKB-SubCell"/>
</dbReference>
<dbReference type="Gene3D" id="3.40.190.10">
    <property type="entry name" value="Periplasmic binding protein-like II"/>
    <property type="match status" value="2"/>
</dbReference>
<dbReference type="InterPro" id="IPR050490">
    <property type="entry name" value="Bact_solute-bd_prot1"/>
</dbReference>